<dbReference type="SUPFAM" id="SSF82829">
    <property type="entry name" value="MesJ substrate recognition domain-like"/>
    <property type="match status" value="1"/>
</dbReference>
<comment type="catalytic activity">
    <reaction evidence="7 8">
        <text>cytidine(34) in tRNA(Ile2) + L-lysine + ATP = lysidine(34) in tRNA(Ile2) + AMP + diphosphate + H(+)</text>
        <dbReference type="Rhea" id="RHEA:43744"/>
        <dbReference type="Rhea" id="RHEA-COMP:10625"/>
        <dbReference type="Rhea" id="RHEA-COMP:10670"/>
        <dbReference type="ChEBI" id="CHEBI:15378"/>
        <dbReference type="ChEBI" id="CHEBI:30616"/>
        <dbReference type="ChEBI" id="CHEBI:32551"/>
        <dbReference type="ChEBI" id="CHEBI:33019"/>
        <dbReference type="ChEBI" id="CHEBI:82748"/>
        <dbReference type="ChEBI" id="CHEBI:83665"/>
        <dbReference type="ChEBI" id="CHEBI:456215"/>
        <dbReference type="EC" id="6.3.4.19"/>
    </reaction>
</comment>
<keyword evidence="5 8" id="KW-0547">Nucleotide-binding</keyword>
<dbReference type="Proteomes" id="UP001575181">
    <property type="component" value="Unassembled WGS sequence"/>
</dbReference>
<dbReference type="Pfam" id="PF01171">
    <property type="entry name" value="ATP_bind_3"/>
    <property type="match status" value="1"/>
</dbReference>
<evidence type="ECO:0000259" key="10">
    <source>
        <dbReference type="SMART" id="SM00977"/>
    </source>
</evidence>
<feature type="binding site" evidence="8">
    <location>
        <begin position="36"/>
        <end position="41"/>
    </location>
    <ligand>
        <name>ATP</name>
        <dbReference type="ChEBI" id="CHEBI:30616"/>
    </ligand>
</feature>
<evidence type="ECO:0000256" key="8">
    <source>
        <dbReference type="HAMAP-Rule" id="MF_01161"/>
    </source>
</evidence>
<evidence type="ECO:0000256" key="4">
    <source>
        <dbReference type="ARBA" id="ARBA00022694"/>
    </source>
</evidence>
<dbReference type="HAMAP" id="MF_01161">
    <property type="entry name" value="tRNA_Ile_lys_synt"/>
    <property type="match status" value="1"/>
</dbReference>
<keyword evidence="2 8" id="KW-0963">Cytoplasm</keyword>
<dbReference type="Pfam" id="PF09179">
    <property type="entry name" value="TilS"/>
    <property type="match status" value="1"/>
</dbReference>
<feature type="domain" description="Lysidine-tRNA(Ile) synthetase C-terminal" evidence="10">
    <location>
        <begin position="385"/>
        <end position="461"/>
    </location>
</feature>
<comment type="caution">
    <text evidence="11">The sequence shown here is derived from an EMBL/GenBank/DDBJ whole genome shotgun (WGS) entry which is preliminary data.</text>
</comment>
<keyword evidence="6 8" id="KW-0067">ATP-binding</keyword>
<feature type="region of interest" description="Disordered" evidence="9">
    <location>
        <begin position="471"/>
        <end position="490"/>
    </location>
</feature>
<dbReference type="InterPro" id="IPR012094">
    <property type="entry name" value="tRNA_Ile_lys_synt"/>
</dbReference>
<dbReference type="EC" id="6.3.4.19" evidence="8"/>
<comment type="domain">
    <text evidence="8">The N-terminal region contains the highly conserved SGGXDS motif, predicted to be a P-loop motif involved in ATP binding.</text>
</comment>
<dbReference type="InterPro" id="IPR015262">
    <property type="entry name" value="tRNA_Ile_lys_synt_subst-bd"/>
</dbReference>
<organism evidence="11 12">
    <name type="scientific">Thiohalorhabdus methylotrophus</name>
    <dbReference type="NCBI Taxonomy" id="3242694"/>
    <lineage>
        <taxon>Bacteria</taxon>
        <taxon>Pseudomonadati</taxon>
        <taxon>Pseudomonadota</taxon>
        <taxon>Gammaproteobacteria</taxon>
        <taxon>Thiohalorhabdales</taxon>
        <taxon>Thiohalorhabdaceae</taxon>
        <taxon>Thiohalorhabdus</taxon>
    </lineage>
</organism>
<dbReference type="Gene3D" id="3.40.50.620">
    <property type="entry name" value="HUPs"/>
    <property type="match status" value="1"/>
</dbReference>
<dbReference type="NCBIfam" id="TIGR02432">
    <property type="entry name" value="lysidine_TilS_N"/>
    <property type="match status" value="1"/>
</dbReference>
<evidence type="ECO:0000256" key="1">
    <source>
        <dbReference type="ARBA" id="ARBA00004496"/>
    </source>
</evidence>
<accession>A0ABV4TYT7</accession>
<reference evidence="11 12" key="1">
    <citation type="submission" date="2024-08" db="EMBL/GenBank/DDBJ databases">
        <title>Whole-genome sequencing of halo(alkali)philic microorganisms from hypersaline lakes.</title>
        <authorList>
            <person name="Sorokin D.Y."/>
            <person name="Merkel A.Y."/>
            <person name="Messina E."/>
            <person name="Yakimov M."/>
        </authorList>
    </citation>
    <scope>NUCLEOTIDE SEQUENCE [LARGE SCALE GENOMIC DNA]</scope>
    <source>
        <strain evidence="11 12">Cl-TMA</strain>
    </source>
</reference>
<gene>
    <name evidence="8 11" type="primary">tilS</name>
    <name evidence="11" type="ORF">ACERLL_13035</name>
</gene>
<dbReference type="InterPro" id="IPR011063">
    <property type="entry name" value="TilS/TtcA_N"/>
</dbReference>
<comment type="subcellular location">
    <subcellularLocation>
        <location evidence="1 8">Cytoplasm</location>
    </subcellularLocation>
</comment>
<dbReference type="Gene3D" id="1.20.59.20">
    <property type="match status" value="1"/>
</dbReference>
<comment type="function">
    <text evidence="8">Ligates lysine onto the cytidine present at position 34 of the AUA codon-specific tRNA(Ile) that contains the anticodon CAU, in an ATP-dependent manner. Cytidine is converted to lysidine, thus changing the amino acid specificity of the tRNA from methionine to isoleucine.</text>
</comment>
<dbReference type="InterPro" id="IPR012795">
    <property type="entry name" value="tRNA_Ile_lys_synt_N"/>
</dbReference>
<evidence type="ECO:0000256" key="6">
    <source>
        <dbReference type="ARBA" id="ARBA00022840"/>
    </source>
</evidence>
<name>A0ABV4TYT7_9GAMM</name>
<dbReference type="Pfam" id="PF11734">
    <property type="entry name" value="TilS_C"/>
    <property type="match status" value="1"/>
</dbReference>
<dbReference type="EMBL" id="JBGUAW010000008">
    <property type="protein sequence ID" value="MFA9461745.1"/>
    <property type="molecule type" value="Genomic_DNA"/>
</dbReference>
<keyword evidence="3 8" id="KW-0436">Ligase</keyword>
<evidence type="ECO:0000313" key="12">
    <source>
        <dbReference type="Proteomes" id="UP001575181"/>
    </source>
</evidence>
<proteinExistence type="inferred from homology"/>
<dbReference type="CDD" id="cd01992">
    <property type="entry name" value="TilS_N"/>
    <property type="match status" value="1"/>
</dbReference>
<evidence type="ECO:0000256" key="7">
    <source>
        <dbReference type="ARBA" id="ARBA00048539"/>
    </source>
</evidence>
<evidence type="ECO:0000256" key="2">
    <source>
        <dbReference type="ARBA" id="ARBA00022490"/>
    </source>
</evidence>
<sequence>MLPKHPLRDRFLARLDSHLRRDLAVPDGSRLWIAFSGGVDSTALLAGLAALGPVRGYDLRAAHVHHGMNPEADSWARTCAETCARLGVPLEPLRWTGEVPSGQSPEAAARTGRYALLASVLASGDWLLTAHQADDQAETVLMFLARGAGLDGLSGIERKRAFGVGWLARPLLPFTRAELHGFVAACSLPAVADPTNRDPRLARARTRHQLLPCLREAMGQGVAESVARSADLLQDARAVLEDAVGGHLAEVRPDAAAPGLLDAEALRVLEPHLGRHVLRAALREADLPLPERAILEQVRDLAAPEKGSGTVVWSGGSAYRAGSRLLLGAAPRGGAAPGAWELAAGPLFWEPLGLTLQAELGCAEGPLPDPERGLMLDAGAAGSVVGLRAPWPGERVRPAGGGPDRPLRELLRAAGVPVAIRDRVPLLTDEAGRTLAVAGVATTEAGAVRPGCPAWHITLYWQNGPWLRAVSAESGTGAPQSGTSEERKGE</sequence>
<dbReference type="PANTHER" id="PTHR43033">
    <property type="entry name" value="TRNA(ILE)-LYSIDINE SYNTHASE-RELATED"/>
    <property type="match status" value="1"/>
</dbReference>
<dbReference type="SUPFAM" id="SSF52402">
    <property type="entry name" value="Adenine nucleotide alpha hydrolases-like"/>
    <property type="match status" value="1"/>
</dbReference>
<dbReference type="InterPro" id="IPR012796">
    <property type="entry name" value="Lysidine-tRNA-synth_C"/>
</dbReference>
<protein>
    <recommendedName>
        <fullName evidence="8">tRNA(Ile)-lysidine synthase</fullName>
        <ecNumber evidence="8">6.3.4.19</ecNumber>
    </recommendedName>
    <alternativeName>
        <fullName evidence="8">tRNA(Ile)-2-lysyl-cytidine synthase</fullName>
    </alternativeName>
    <alternativeName>
        <fullName evidence="8">tRNA(Ile)-lysidine synthetase</fullName>
    </alternativeName>
</protein>
<dbReference type="NCBIfam" id="TIGR02433">
    <property type="entry name" value="lysidine_TilS_C"/>
    <property type="match status" value="1"/>
</dbReference>
<dbReference type="SUPFAM" id="SSF56037">
    <property type="entry name" value="PheT/TilS domain"/>
    <property type="match status" value="1"/>
</dbReference>
<evidence type="ECO:0000256" key="9">
    <source>
        <dbReference type="SAM" id="MobiDB-lite"/>
    </source>
</evidence>
<dbReference type="PANTHER" id="PTHR43033:SF1">
    <property type="entry name" value="TRNA(ILE)-LYSIDINE SYNTHASE-RELATED"/>
    <property type="match status" value="1"/>
</dbReference>
<keyword evidence="4 8" id="KW-0819">tRNA processing</keyword>
<dbReference type="InterPro" id="IPR014729">
    <property type="entry name" value="Rossmann-like_a/b/a_fold"/>
</dbReference>
<dbReference type="GO" id="GO:0032267">
    <property type="term" value="F:tRNA(Ile)-lysidine synthase activity"/>
    <property type="evidence" value="ECO:0007669"/>
    <property type="project" value="UniProtKB-EC"/>
</dbReference>
<dbReference type="RefSeq" id="WP_373656524.1">
    <property type="nucleotide sequence ID" value="NZ_JBGUAW010000008.1"/>
</dbReference>
<feature type="compositionally biased region" description="Polar residues" evidence="9">
    <location>
        <begin position="473"/>
        <end position="483"/>
    </location>
</feature>
<evidence type="ECO:0000256" key="5">
    <source>
        <dbReference type="ARBA" id="ARBA00022741"/>
    </source>
</evidence>
<dbReference type="SMART" id="SM00977">
    <property type="entry name" value="TilS_C"/>
    <property type="match status" value="1"/>
</dbReference>
<comment type="similarity">
    <text evidence="8">Belongs to the tRNA(Ile)-lysidine synthase family.</text>
</comment>
<evidence type="ECO:0000313" key="11">
    <source>
        <dbReference type="EMBL" id="MFA9461745.1"/>
    </source>
</evidence>
<evidence type="ECO:0000256" key="3">
    <source>
        <dbReference type="ARBA" id="ARBA00022598"/>
    </source>
</evidence>
<keyword evidence="12" id="KW-1185">Reference proteome</keyword>